<dbReference type="EMBL" id="CP017827">
    <property type="protein sequence ID" value="APA15116.1"/>
    <property type="molecule type" value="Genomic_DNA"/>
</dbReference>
<organism evidence="1 2">
    <name type="scientific">Sclerotinia sclerotiorum (strain ATCC 18683 / 1980 / Ss-1)</name>
    <name type="common">White mold</name>
    <name type="synonym">Whetzelinia sclerotiorum</name>
    <dbReference type="NCBI Taxonomy" id="665079"/>
    <lineage>
        <taxon>Eukaryota</taxon>
        <taxon>Fungi</taxon>
        <taxon>Dikarya</taxon>
        <taxon>Ascomycota</taxon>
        <taxon>Pezizomycotina</taxon>
        <taxon>Leotiomycetes</taxon>
        <taxon>Helotiales</taxon>
        <taxon>Sclerotiniaceae</taxon>
        <taxon>Sclerotinia</taxon>
    </lineage>
</organism>
<dbReference type="VEuPathDB" id="FungiDB:sscle_14g098860"/>
<gene>
    <name evidence="1" type="ORF">sscle_14g098860</name>
</gene>
<protein>
    <submittedName>
        <fullName evidence="1">Uncharacterized protein</fullName>
    </submittedName>
</protein>
<name>A0A1D9QJK5_SCLS1</name>
<dbReference type="AlphaFoldDB" id="A0A1D9QJK5"/>
<proteinExistence type="predicted"/>
<evidence type="ECO:0000313" key="2">
    <source>
        <dbReference type="Proteomes" id="UP000177798"/>
    </source>
</evidence>
<evidence type="ECO:0000313" key="1">
    <source>
        <dbReference type="EMBL" id="APA15116.1"/>
    </source>
</evidence>
<reference evidence="2" key="1">
    <citation type="journal article" date="2017" name="Genome Biol. Evol.">
        <title>The complete genome sequence of the phytopathogenic fungus Sclerotinia sclerotiorum reveals insights into the genome architecture of broad host range pathogens.</title>
        <authorList>
            <person name="Derbyshire M."/>
            <person name="Denton-Giles M."/>
            <person name="Hegedus D."/>
            <person name="Seifbarghy S."/>
            <person name="Rollins J."/>
            <person name="van Kan J."/>
            <person name="Seidl M.F."/>
            <person name="Faino L."/>
            <person name="Mbengue M."/>
            <person name="Navaud O."/>
            <person name="Raffaele S."/>
            <person name="Hammond-Kosack K."/>
            <person name="Heard S."/>
            <person name="Oliver R."/>
        </authorList>
    </citation>
    <scope>NUCLEOTIDE SEQUENCE [LARGE SCALE GENOMIC DNA]</scope>
    <source>
        <strain evidence="2">ATCC 18683 / 1980 / Ss-1</strain>
    </source>
</reference>
<sequence>MLVELVLFHSSNSGSFSFADVYCKEDWRVDHHYGRIPNCHCPYDKPASNFRMIPGTRLGKSAASCSGHKLSLLPVSPPLACVLSINFSAIGVSLLHPGNHHSSPASYICSSEISEKSSQVITSPDSQLGPAMMKKDSE</sequence>
<accession>A0A1D9QJK5</accession>
<dbReference type="Proteomes" id="UP000177798">
    <property type="component" value="Chromosome 14"/>
</dbReference>